<reference evidence="1" key="1">
    <citation type="submission" date="2023-01" db="EMBL/GenBank/DDBJ databases">
        <title>Human gut microbiome strain richness.</title>
        <authorList>
            <person name="Chen-Liaw A."/>
        </authorList>
    </citation>
    <scope>NUCLEOTIDE SEQUENCE</scope>
    <source>
        <strain evidence="1">1001287st1_F4_1001285I_161205</strain>
    </source>
</reference>
<comment type="caution">
    <text evidence="1">The sequence shown here is derived from an EMBL/GenBank/DDBJ whole genome shotgun (WGS) entry which is preliminary data.</text>
</comment>
<dbReference type="Proteomes" id="UP001211173">
    <property type="component" value="Unassembled WGS sequence"/>
</dbReference>
<dbReference type="AlphaFoldDB" id="A0AAW6C9D5"/>
<evidence type="ECO:0000313" key="1">
    <source>
        <dbReference type="EMBL" id="MDB7932479.1"/>
    </source>
</evidence>
<organism evidence="1 2">
    <name type="scientific">Flavonifractor plautii</name>
    <name type="common">Fusobacterium plautii</name>
    <dbReference type="NCBI Taxonomy" id="292800"/>
    <lineage>
        <taxon>Bacteria</taxon>
        <taxon>Bacillati</taxon>
        <taxon>Bacillota</taxon>
        <taxon>Clostridia</taxon>
        <taxon>Eubacteriales</taxon>
        <taxon>Oscillospiraceae</taxon>
        <taxon>Flavonifractor</taxon>
    </lineage>
</organism>
<sequence length="169" mass="18325">MAGKNLFWYMDGLGSLSEIMFRIYIDGDYLCLDNVKPHMIGGDKVLQQYKIKTEDILDLGIVKVSELKKQSVVGRGVVGGLLFGPVGAVLGGMSATGKQKIKSTLAICYLPSSGDDPKTIVFNAEPPSWGGQNISSATKMKNELAKRPKSERVVRYLGQIVNEDGSITL</sequence>
<gene>
    <name evidence="1" type="ORF">PNE06_05280</name>
</gene>
<name>A0AAW6C9D5_FLAPL</name>
<accession>A0AAW6C9D5</accession>
<dbReference type="RefSeq" id="WP_195308760.1">
    <property type="nucleotide sequence ID" value="NZ_BAABXT010000001.1"/>
</dbReference>
<proteinExistence type="predicted"/>
<dbReference type="EMBL" id="JAQLWV010000005">
    <property type="protein sequence ID" value="MDB7932479.1"/>
    <property type="molecule type" value="Genomic_DNA"/>
</dbReference>
<protein>
    <submittedName>
        <fullName evidence="1">Uncharacterized protein</fullName>
    </submittedName>
</protein>
<evidence type="ECO:0000313" key="2">
    <source>
        <dbReference type="Proteomes" id="UP001211173"/>
    </source>
</evidence>